<comment type="caution">
    <text evidence="1">The sequence shown here is derived from an EMBL/GenBank/DDBJ whole genome shotgun (WGS) entry which is preliminary data.</text>
</comment>
<evidence type="ECO:0000313" key="2">
    <source>
        <dbReference type="Proteomes" id="UP001218188"/>
    </source>
</evidence>
<dbReference type="AlphaFoldDB" id="A0AAD6SKF9"/>
<dbReference type="Proteomes" id="UP001218188">
    <property type="component" value="Unassembled WGS sequence"/>
</dbReference>
<reference evidence="1" key="1">
    <citation type="submission" date="2023-03" db="EMBL/GenBank/DDBJ databases">
        <title>Massive genome expansion in bonnet fungi (Mycena s.s.) driven by repeated elements and novel gene families across ecological guilds.</title>
        <authorList>
            <consortium name="Lawrence Berkeley National Laboratory"/>
            <person name="Harder C.B."/>
            <person name="Miyauchi S."/>
            <person name="Viragh M."/>
            <person name="Kuo A."/>
            <person name="Thoen E."/>
            <person name="Andreopoulos B."/>
            <person name="Lu D."/>
            <person name="Skrede I."/>
            <person name="Drula E."/>
            <person name="Henrissat B."/>
            <person name="Morin E."/>
            <person name="Kohler A."/>
            <person name="Barry K."/>
            <person name="LaButti K."/>
            <person name="Morin E."/>
            <person name="Salamov A."/>
            <person name="Lipzen A."/>
            <person name="Mereny Z."/>
            <person name="Hegedus B."/>
            <person name="Baldrian P."/>
            <person name="Stursova M."/>
            <person name="Weitz H."/>
            <person name="Taylor A."/>
            <person name="Grigoriev I.V."/>
            <person name="Nagy L.G."/>
            <person name="Martin F."/>
            <person name="Kauserud H."/>
        </authorList>
    </citation>
    <scope>NUCLEOTIDE SEQUENCE</scope>
    <source>
        <strain evidence="1">CBHHK200</strain>
    </source>
</reference>
<protein>
    <submittedName>
        <fullName evidence="1">Uncharacterized protein</fullName>
    </submittedName>
</protein>
<name>A0AAD6SKF9_9AGAR</name>
<evidence type="ECO:0000313" key="1">
    <source>
        <dbReference type="EMBL" id="KAJ7027790.1"/>
    </source>
</evidence>
<keyword evidence="2" id="KW-1185">Reference proteome</keyword>
<proteinExistence type="predicted"/>
<gene>
    <name evidence="1" type="ORF">C8F04DRAFT_1266575</name>
</gene>
<dbReference type="EMBL" id="JARJCM010000119">
    <property type="protein sequence ID" value="KAJ7027790.1"/>
    <property type="molecule type" value="Genomic_DNA"/>
</dbReference>
<sequence>MCSRSRAGKARNLRLYLSDITQRSKGSSSTFFSTCVSLLTRMINTTPASVQLTEIKNELLSTAFASTDEVVVSWISRAGSFSPGSNTRATAVANGNSSMFGETFYHFFNTSIDSTKGISSFKITILRGGSASQIFSNGGVGYPIEDVALFLPHETIIASDGSISMSAAARIPFALPNAQNVTATISAPSPQLGTFSPTIIRSVVAFGKSGTRGLYTTYTATLSPVSNLRQTTLDLTAHGARIYRDEFRRITL</sequence>
<accession>A0AAD6SKF9</accession>
<organism evidence="1 2">
    <name type="scientific">Mycena alexandri</name>
    <dbReference type="NCBI Taxonomy" id="1745969"/>
    <lineage>
        <taxon>Eukaryota</taxon>
        <taxon>Fungi</taxon>
        <taxon>Dikarya</taxon>
        <taxon>Basidiomycota</taxon>
        <taxon>Agaricomycotina</taxon>
        <taxon>Agaricomycetes</taxon>
        <taxon>Agaricomycetidae</taxon>
        <taxon>Agaricales</taxon>
        <taxon>Marasmiineae</taxon>
        <taxon>Mycenaceae</taxon>
        <taxon>Mycena</taxon>
    </lineage>
</organism>